<evidence type="ECO:0000313" key="2">
    <source>
        <dbReference type="EMBL" id="KDQ17376.1"/>
    </source>
</evidence>
<dbReference type="EMBL" id="KL198024">
    <property type="protein sequence ID" value="KDQ17376.1"/>
    <property type="molecule type" value="Genomic_DNA"/>
</dbReference>
<organism evidence="2 3">
    <name type="scientific">Botryobasidium botryosum (strain FD-172 SS1)</name>
    <dbReference type="NCBI Taxonomy" id="930990"/>
    <lineage>
        <taxon>Eukaryota</taxon>
        <taxon>Fungi</taxon>
        <taxon>Dikarya</taxon>
        <taxon>Basidiomycota</taxon>
        <taxon>Agaricomycotina</taxon>
        <taxon>Agaricomycetes</taxon>
        <taxon>Cantharellales</taxon>
        <taxon>Botryobasidiaceae</taxon>
        <taxon>Botryobasidium</taxon>
    </lineage>
</organism>
<evidence type="ECO:0000256" key="1">
    <source>
        <dbReference type="SAM" id="MobiDB-lite"/>
    </source>
</evidence>
<evidence type="ECO:0000313" key="3">
    <source>
        <dbReference type="Proteomes" id="UP000027195"/>
    </source>
</evidence>
<feature type="compositionally biased region" description="Low complexity" evidence="1">
    <location>
        <begin position="19"/>
        <end position="33"/>
    </location>
</feature>
<dbReference type="HOGENOM" id="CLU_2739692_0_0_1"/>
<proteinExistence type="predicted"/>
<dbReference type="InParanoid" id="A0A067N0U8"/>
<dbReference type="Proteomes" id="UP000027195">
    <property type="component" value="Unassembled WGS sequence"/>
</dbReference>
<sequence>MLRRRRAQRIANYNNSFIPNQQAYPPQQGGYPSPGYPPHAGPGGGPEMPYPPPAFHPPSGPPPPPMYTPKA</sequence>
<dbReference type="AlphaFoldDB" id="A0A067N0U8"/>
<feature type="compositionally biased region" description="Pro residues" evidence="1">
    <location>
        <begin position="48"/>
        <end position="71"/>
    </location>
</feature>
<keyword evidence="3" id="KW-1185">Reference proteome</keyword>
<accession>A0A067N0U8</accession>
<name>A0A067N0U8_BOTB1</name>
<reference evidence="3" key="1">
    <citation type="journal article" date="2014" name="Proc. Natl. Acad. Sci. U.S.A.">
        <title>Extensive sampling of basidiomycete genomes demonstrates inadequacy of the white-rot/brown-rot paradigm for wood decay fungi.</title>
        <authorList>
            <person name="Riley R."/>
            <person name="Salamov A.A."/>
            <person name="Brown D.W."/>
            <person name="Nagy L.G."/>
            <person name="Floudas D."/>
            <person name="Held B.W."/>
            <person name="Levasseur A."/>
            <person name="Lombard V."/>
            <person name="Morin E."/>
            <person name="Otillar R."/>
            <person name="Lindquist E.A."/>
            <person name="Sun H."/>
            <person name="LaButti K.M."/>
            <person name="Schmutz J."/>
            <person name="Jabbour D."/>
            <person name="Luo H."/>
            <person name="Baker S.E."/>
            <person name="Pisabarro A.G."/>
            <person name="Walton J.D."/>
            <person name="Blanchette R.A."/>
            <person name="Henrissat B."/>
            <person name="Martin F."/>
            <person name="Cullen D."/>
            <person name="Hibbett D.S."/>
            <person name="Grigoriev I.V."/>
        </authorList>
    </citation>
    <scope>NUCLEOTIDE SEQUENCE [LARGE SCALE GENOMIC DNA]</scope>
    <source>
        <strain evidence="3">FD-172 SS1</strain>
    </source>
</reference>
<gene>
    <name evidence="2" type="ORF">BOTBODRAFT_30183</name>
</gene>
<feature type="region of interest" description="Disordered" evidence="1">
    <location>
        <begin position="13"/>
        <end position="71"/>
    </location>
</feature>
<protein>
    <submittedName>
        <fullName evidence="2">Uncharacterized protein</fullName>
    </submittedName>
</protein>